<dbReference type="AlphaFoldDB" id="A0A2S8B9F1"/>
<evidence type="ECO:0000313" key="6">
    <source>
        <dbReference type="EMBL" id="PQM29045.1"/>
    </source>
</evidence>
<dbReference type="InterPro" id="IPR050319">
    <property type="entry name" value="ABC_transp_ATP-bind"/>
</dbReference>
<dbReference type="CDD" id="cd03257">
    <property type="entry name" value="ABC_NikE_OppD_transporters"/>
    <property type="match status" value="1"/>
</dbReference>
<evidence type="ECO:0000256" key="1">
    <source>
        <dbReference type="ARBA" id="ARBA00005417"/>
    </source>
</evidence>
<evidence type="ECO:0000313" key="7">
    <source>
        <dbReference type="Proteomes" id="UP000238954"/>
    </source>
</evidence>
<keyword evidence="4 6" id="KW-0067">ATP-binding</keyword>
<dbReference type="InterPro" id="IPR003593">
    <property type="entry name" value="AAA+_ATPase"/>
</dbReference>
<evidence type="ECO:0000259" key="5">
    <source>
        <dbReference type="PROSITE" id="PS50893"/>
    </source>
</evidence>
<dbReference type="PROSITE" id="PS50893">
    <property type="entry name" value="ABC_TRANSPORTER_2"/>
    <property type="match status" value="1"/>
</dbReference>
<evidence type="ECO:0000256" key="3">
    <source>
        <dbReference type="ARBA" id="ARBA00022741"/>
    </source>
</evidence>
<dbReference type="Pfam" id="PF00005">
    <property type="entry name" value="ABC_tran"/>
    <property type="match status" value="1"/>
</dbReference>
<accession>A0A2S8B9F1</accession>
<keyword evidence="2" id="KW-0813">Transport</keyword>
<evidence type="ECO:0000256" key="2">
    <source>
        <dbReference type="ARBA" id="ARBA00022448"/>
    </source>
</evidence>
<dbReference type="PANTHER" id="PTHR43776:SF7">
    <property type="entry name" value="D,D-DIPEPTIDE TRANSPORT ATP-BINDING PROTEIN DDPF-RELATED"/>
    <property type="match status" value="1"/>
</dbReference>
<dbReference type="Gene3D" id="3.40.50.300">
    <property type="entry name" value="P-loop containing nucleotide triphosphate hydrolases"/>
    <property type="match status" value="1"/>
</dbReference>
<dbReference type="PANTHER" id="PTHR43776">
    <property type="entry name" value="TRANSPORT ATP-BINDING PROTEIN"/>
    <property type="match status" value="1"/>
</dbReference>
<dbReference type="GO" id="GO:0005524">
    <property type="term" value="F:ATP binding"/>
    <property type="evidence" value="ECO:0007669"/>
    <property type="project" value="UniProtKB-KW"/>
</dbReference>
<dbReference type="InterPro" id="IPR017871">
    <property type="entry name" value="ABC_transporter-like_CS"/>
</dbReference>
<dbReference type="SUPFAM" id="SSF52540">
    <property type="entry name" value="P-loop containing nucleoside triphosphate hydrolases"/>
    <property type="match status" value="1"/>
</dbReference>
<dbReference type="PROSITE" id="PS00211">
    <property type="entry name" value="ABC_TRANSPORTER_1"/>
    <property type="match status" value="1"/>
</dbReference>
<sequence>MKDPLLEVEALSIVYGHGKNAHAAVDDVSFRVMPSEILAIVGESGCGKSSLARGVAGIVAPASGRILLDGQPIRDLEGAAALAARRAVQMVFQDPDASLNPSHTVSAILHEPLIVTGFGSLASRHARVAELMALVRLDASLLERRPSGLSGGQKQRVAIARALAMAPRLLIADEALSALDLTAQARMAALFLDIRDRLGVALLFISHDMRMVAQIADTVCVIKSGRVVEYGPVKDVMMAPKSAYTRLLLAAGLDPKAALGDPVLLAALAAGALDDVDSAVARLLESPGEAGL</sequence>
<keyword evidence="3" id="KW-0547">Nucleotide-binding</keyword>
<dbReference type="RefSeq" id="WP_105999205.1">
    <property type="nucleotide sequence ID" value="NZ_CM009578.1"/>
</dbReference>
<keyword evidence="7" id="KW-1185">Reference proteome</keyword>
<dbReference type="GO" id="GO:0016887">
    <property type="term" value="F:ATP hydrolysis activity"/>
    <property type="evidence" value="ECO:0007669"/>
    <property type="project" value="InterPro"/>
</dbReference>
<comment type="similarity">
    <text evidence="1">Belongs to the ABC transporter superfamily.</text>
</comment>
<name>A0A2S8B9F1_9SPHN</name>
<dbReference type="InterPro" id="IPR027417">
    <property type="entry name" value="P-loop_NTPase"/>
</dbReference>
<reference evidence="7" key="1">
    <citation type="submission" date="2017-11" db="EMBL/GenBank/DDBJ databases">
        <title>The complete genome sequence of Sphingopyxis pomeranensis sp. nov. strain WS5A3p.</title>
        <authorList>
            <person name="Kaminski M.A."/>
        </authorList>
    </citation>
    <scope>NUCLEOTIDE SEQUENCE [LARGE SCALE GENOMIC DNA]</scope>
    <source>
        <strain evidence="7">WS5A3p</strain>
    </source>
</reference>
<dbReference type="Proteomes" id="UP000238954">
    <property type="component" value="Chromosome"/>
</dbReference>
<organism evidence="6 7">
    <name type="scientific">Sphingopyxis lindanitolerans</name>
    <dbReference type="NCBI Taxonomy" id="2054227"/>
    <lineage>
        <taxon>Bacteria</taxon>
        <taxon>Pseudomonadati</taxon>
        <taxon>Pseudomonadota</taxon>
        <taxon>Alphaproteobacteria</taxon>
        <taxon>Sphingomonadales</taxon>
        <taxon>Sphingomonadaceae</taxon>
        <taxon>Sphingopyxis</taxon>
    </lineage>
</organism>
<dbReference type="GO" id="GO:0055085">
    <property type="term" value="P:transmembrane transport"/>
    <property type="evidence" value="ECO:0007669"/>
    <property type="project" value="UniProtKB-ARBA"/>
</dbReference>
<comment type="caution">
    <text evidence="6">The sequence shown here is derived from an EMBL/GenBank/DDBJ whole genome shotgun (WGS) entry which is preliminary data.</text>
</comment>
<dbReference type="EMBL" id="PHFW01000002">
    <property type="protein sequence ID" value="PQM29045.1"/>
    <property type="molecule type" value="Genomic_DNA"/>
</dbReference>
<feature type="domain" description="ABC transporter" evidence="5">
    <location>
        <begin position="8"/>
        <end position="249"/>
    </location>
</feature>
<protein>
    <submittedName>
        <fullName evidence="6">ABC transporter ATP-binding protein</fullName>
    </submittedName>
</protein>
<evidence type="ECO:0000256" key="4">
    <source>
        <dbReference type="ARBA" id="ARBA00022840"/>
    </source>
</evidence>
<gene>
    <name evidence="6" type="ORF">CVO77_11660</name>
</gene>
<proteinExistence type="inferred from homology"/>
<dbReference type="OrthoDB" id="9802264at2"/>
<dbReference type="InterPro" id="IPR003439">
    <property type="entry name" value="ABC_transporter-like_ATP-bd"/>
</dbReference>
<dbReference type="SMART" id="SM00382">
    <property type="entry name" value="AAA"/>
    <property type="match status" value="1"/>
</dbReference>